<feature type="transmembrane region" description="Helical" evidence="1">
    <location>
        <begin position="42"/>
        <end position="71"/>
    </location>
</feature>
<evidence type="ECO:0000256" key="1">
    <source>
        <dbReference type="SAM" id="Phobius"/>
    </source>
</evidence>
<dbReference type="Proteomes" id="UP001216907">
    <property type="component" value="Unassembled WGS sequence"/>
</dbReference>
<dbReference type="EMBL" id="JARRAG010000001">
    <property type="protein sequence ID" value="MDG3003048.1"/>
    <property type="molecule type" value="Genomic_DNA"/>
</dbReference>
<protein>
    <recommendedName>
        <fullName evidence="4">Cell division protein FtsQ</fullName>
    </recommendedName>
</protein>
<evidence type="ECO:0000313" key="3">
    <source>
        <dbReference type="Proteomes" id="UP001216907"/>
    </source>
</evidence>
<dbReference type="RefSeq" id="WP_277859406.1">
    <property type="nucleotide sequence ID" value="NZ_JARRAG010000001.1"/>
</dbReference>
<evidence type="ECO:0000313" key="2">
    <source>
        <dbReference type="EMBL" id="MDG3003048.1"/>
    </source>
</evidence>
<name>A0ABT6F631_9BACT</name>
<gene>
    <name evidence="2" type="ORF">PZE19_04655</name>
</gene>
<sequence>MNYRDIPRIVASDGDDDAPEVPSRPRRFEFVRTTGRLDVRRLATACVLTACILAVLAYAGGHAVSSAVAWLHKQPRYQLRFDRIELPVPPPSCFRGGAATFLDRVRRNANEPEVLPVLDVDPDRIGDVFKHFPWVERVESIAFPPRGLVVRLAYRIPVARVQVTAADQVVLDREGCILPQQDIDTERLGRLISIQVHGLTLPDKDRVGKIWRTETAKTPERAAVDRGIVQAAKLAGFFLEPGREAEAVAEPSLQVLAIHDDPKLNRGWFVQTTPGAFILWGRGPGDEQPGEPSAAEKWDMLAKRAQDGGLKPERPRDYWTFGRSGLSYIRAASAANP</sequence>
<evidence type="ECO:0008006" key="4">
    <source>
        <dbReference type="Google" id="ProtNLM"/>
    </source>
</evidence>
<keyword evidence="1" id="KW-0812">Transmembrane</keyword>
<reference evidence="2 3" key="1">
    <citation type="submission" date="2023-03" db="EMBL/GenBank/DDBJ databases">
        <title>Paludisphaera mucosa sp. nov. a novel planctomycete from northern fen.</title>
        <authorList>
            <person name="Ivanova A."/>
        </authorList>
    </citation>
    <scope>NUCLEOTIDE SEQUENCE [LARGE SCALE GENOMIC DNA]</scope>
    <source>
        <strain evidence="2 3">Pla2</strain>
    </source>
</reference>
<keyword evidence="1" id="KW-0472">Membrane</keyword>
<comment type="caution">
    <text evidence="2">The sequence shown here is derived from an EMBL/GenBank/DDBJ whole genome shotgun (WGS) entry which is preliminary data.</text>
</comment>
<accession>A0ABT6F631</accession>
<keyword evidence="1" id="KW-1133">Transmembrane helix</keyword>
<proteinExistence type="predicted"/>
<keyword evidence="3" id="KW-1185">Reference proteome</keyword>
<organism evidence="2 3">
    <name type="scientific">Paludisphaera mucosa</name>
    <dbReference type="NCBI Taxonomy" id="3030827"/>
    <lineage>
        <taxon>Bacteria</taxon>
        <taxon>Pseudomonadati</taxon>
        <taxon>Planctomycetota</taxon>
        <taxon>Planctomycetia</taxon>
        <taxon>Isosphaerales</taxon>
        <taxon>Isosphaeraceae</taxon>
        <taxon>Paludisphaera</taxon>
    </lineage>
</organism>